<feature type="transmembrane region" description="Helical" evidence="13">
    <location>
        <begin position="480"/>
        <end position="504"/>
    </location>
</feature>
<keyword evidence="11 13" id="KW-0472">Membrane</keyword>
<keyword evidence="10 13" id="KW-1133">Transmembrane helix</keyword>
<organism evidence="15 16">
    <name type="scientific">Sphingomonas naphthae</name>
    <dbReference type="NCBI Taxonomy" id="1813468"/>
    <lineage>
        <taxon>Bacteria</taxon>
        <taxon>Pseudomonadati</taxon>
        <taxon>Pseudomonadota</taxon>
        <taxon>Alphaproteobacteria</taxon>
        <taxon>Sphingomonadales</taxon>
        <taxon>Sphingomonadaceae</taxon>
        <taxon>Sphingomonas</taxon>
    </lineage>
</organism>
<evidence type="ECO:0000313" key="16">
    <source>
        <dbReference type="Proteomes" id="UP001220395"/>
    </source>
</evidence>
<dbReference type="InterPro" id="IPR029044">
    <property type="entry name" value="Nucleotide-diphossugar_trans"/>
</dbReference>
<feature type="transmembrane region" description="Helical" evidence="13">
    <location>
        <begin position="439"/>
        <end position="460"/>
    </location>
</feature>
<reference evidence="15 16" key="1">
    <citation type="submission" date="2023-02" db="EMBL/GenBank/DDBJ databases">
        <title>Genome sequence of Sphingomonas naphthae.</title>
        <authorList>
            <person name="Kim S."/>
            <person name="Heo J."/>
            <person name="Kwon S.-W."/>
        </authorList>
    </citation>
    <scope>NUCLEOTIDE SEQUENCE [LARGE SCALE GENOMIC DNA]</scope>
    <source>
        <strain evidence="15 16">KACC 18716</strain>
    </source>
</reference>
<feature type="transmembrane region" description="Helical" evidence="13">
    <location>
        <begin position="84"/>
        <end position="109"/>
    </location>
</feature>
<feature type="transmembrane region" description="Helical" evidence="13">
    <location>
        <begin position="525"/>
        <end position="546"/>
    </location>
</feature>
<feature type="domain" description="Glycosyltransferase 2-like" evidence="14">
    <location>
        <begin position="229"/>
        <end position="418"/>
    </location>
</feature>
<evidence type="ECO:0000256" key="8">
    <source>
        <dbReference type="ARBA" id="ARBA00022679"/>
    </source>
</evidence>
<feature type="transmembrane region" description="Helical" evidence="13">
    <location>
        <begin position="53"/>
        <end position="72"/>
    </location>
</feature>
<evidence type="ECO:0000256" key="4">
    <source>
        <dbReference type="ARBA" id="ARBA00020585"/>
    </source>
</evidence>
<evidence type="ECO:0000256" key="11">
    <source>
        <dbReference type="ARBA" id="ARBA00023136"/>
    </source>
</evidence>
<proteinExistence type="inferred from homology"/>
<evidence type="ECO:0000259" key="14">
    <source>
        <dbReference type="Pfam" id="PF13632"/>
    </source>
</evidence>
<keyword evidence="16" id="KW-1185">Reference proteome</keyword>
<evidence type="ECO:0000256" key="9">
    <source>
        <dbReference type="ARBA" id="ARBA00022692"/>
    </source>
</evidence>
<feature type="transmembrane region" description="Helical" evidence="13">
    <location>
        <begin position="552"/>
        <end position="572"/>
    </location>
</feature>
<evidence type="ECO:0000256" key="10">
    <source>
        <dbReference type="ARBA" id="ARBA00022989"/>
    </source>
</evidence>
<dbReference type="PANTHER" id="PTHR43867:SF5">
    <property type="entry name" value="GLUCANS BIOSYNTHESIS GLUCOSYLTRANSFERASE H"/>
    <property type="match status" value="1"/>
</dbReference>
<evidence type="ECO:0000256" key="12">
    <source>
        <dbReference type="SAM" id="MobiDB-lite"/>
    </source>
</evidence>
<keyword evidence="6" id="KW-0997">Cell inner membrane</keyword>
<name>A0ABY7TL95_9SPHN</name>
<keyword evidence="5" id="KW-1003">Cell membrane</keyword>
<evidence type="ECO:0000256" key="2">
    <source>
        <dbReference type="ARBA" id="ARBA00005001"/>
    </source>
</evidence>
<comment type="pathway">
    <text evidence="2">Glycan metabolism; osmoregulated periplasmic glucan (OPG) biosynthesis.</text>
</comment>
<dbReference type="NCBIfam" id="NF003958">
    <property type="entry name" value="PRK05454.2-1"/>
    <property type="match status" value="1"/>
</dbReference>
<sequence length="643" mass="70632">MSAAPARATTPASAPVAMPPETPIAMPVQDLNELPRAKPLPVSSPVTIDLRRAILIGATACATIFASVWTTGAAAEDGLQLSEVLLILLVLPLFAWITFSFVQAVAGFICLATGTGHEMIPLPTGRRPKSRAAILMPIHNEGANEVMSRVAAMIRSLEKTAGGDMFDIFILSDTTDQEIRRAEAIAWAALAGDSKVPLYYRLREKNVGRKPGNIADWVRRHGGGYEQMIVLDADSLMGGPTMVRMVTAMEANSGTALIQTMPVVAGARTLFARWQQFSARLYSPVSSAGLMWWSGSEATFWGHNAIIRTRAFAEGCGLPDLSGPAPFGGAILSHDLVEAALLRRQGWAVHMVELPESFEEFPPTPIDHAIRDRRWCQGNIQHLRLLTTPGLHWVSRLQLLMGASSYMIAPLWMLLIVAGALVPNQGGIAWFETPGMSRVLFFTVLLLLGPKLMGLVWTLIDNERRRSFGGTDRILASAVVEMPLAIVMAPVTMVTHLIMLWQIARGRAAKWSAQRRDAHRLEAGEAFSFYRVHMVVGALVLATMMWSGHSLWWTAPVALGLIGAPIFAMIASRRDWGLVLAREGLFVTPEERTALRIDREEPGSRILTDALDRLVAWHRSRAWSRHLRAENPSRQVTPEMLTR</sequence>
<comment type="subcellular location">
    <subcellularLocation>
        <location evidence="1">Cell inner membrane</location>
        <topology evidence="1">Multi-pass membrane protein</topology>
    </subcellularLocation>
</comment>
<protein>
    <recommendedName>
        <fullName evidence="4">Glucans biosynthesis glucosyltransferase H</fullName>
    </recommendedName>
</protein>
<dbReference type="RefSeq" id="WP_273688693.1">
    <property type="nucleotide sequence ID" value="NZ_CP117411.1"/>
</dbReference>
<evidence type="ECO:0000256" key="13">
    <source>
        <dbReference type="SAM" id="Phobius"/>
    </source>
</evidence>
<keyword evidence="8 15" id="KW-0808">Transferase</keyword>
<dbReference type="InterPro" id="IPR050321">
    <property type="entry name" value="Glycosyltr_2/OpgH_subfam"/>
</dbReference>
<comment type="similarity">
    <text evidence="3">Belongs to the glycosyltransferase 2 family. OpgH subfamily.</text>
</comment>
<dbReference type="NCBIfam" id="NF003962">
    <property type="entry name" value="PRK05454.2-5"/>
    <property type="match status" value="1"/>
</dbReference>
<keyword evidence="7 15" id="KW-0328">Glycosyltransferase</keyword>
<dbReference type="Gene3D" id="3.90.550.10">
    <property type="entry name" value="Spore Coat Polysaccharide Biosynthesis Protein SpsA, Chain A"/>
    <property type="match status" value="1"/>
</dbReference>
<feature type="compositionally biased region" description="Low complexity" evidence="12">
    <location>
        <begin position="1"/>
        <end position="16"/>
    </location>
</feature>
<dbReference type="EMBL" id="CP117411">
    <property type="protein sequence ID" value="WCT74002.1"/>
    <property type="molecule type" value="Genomic_DNA"/>
</dbReference>
<feature type="region of interest" description="Disordered" evidence="12">
    <location>
        <begin position="1"/>
        <end position="21"/>
    </location>
</feature>
<dbReference type="SUPFAM" id="SSF53448">
    <property type="entry name" value="Nucleotide-diphospho-sugar transferases"/>
    <property type="match status" value="1"/>
</dbReference>
<dbReference type="GO" id="GO:0016757">
    <property type="term" value="F:glycosyltransferase activity"/>
    <property type="evidence" value="ECO:0007669"/>
    <property type="project" value="UniProtKB-KW"/>
</dbReference>
<accession>A0ABY7TL95</accession>
<evidence type="ECO:0000256" key="6">
    <source>
        <dbReference type="ARBA" id="ARBA00022519"/>
    </source>
</evidence>
<dbReference type="Proteomes" id="UP001220395">
    <property type="component" value="Chromosome"/>
</dbReference>
<gene>
    <name evidence="15" type="primary">mdoH</name>
    <name evidence="15" type="ORF">PQ455_01840</name>
</gene>
<dbReference type="PANTHER" id="PTHR43867">
    <property type="entry name" value="CELLULOSE SYNTHASE CATALYTIC SUBUNIT A [UDP-FORMING]"/>
    <property type="match status" value="1"/>
</dbReference>
<evidence type="ECO:0000256" key="1">
    <source>
        <dbReference type="ARBA" id="ARBA00004429"/>
    </source>
</evidence>
<dbReference type="InterPro" id="IPR001173">
    <property type="entry name" value="Glyco_trans_2-like"/>
</dbReference>
<keyword evidence="9 13" id="KW-0812">Transmembrane</keyword>
<evidence type="ECO:0000313" key="15">
    <source>
        <dbReference type="EMBL" id="WCT74002.1"/>
    </source>
</evidence>
<evidence type="ECO:0000256" key="7">
    <source>
        <dbReference type="ARBA" id="ARBA00022676"/>
    </source>
</evidence>
<evidence type="ECO:0000256" key="3">
    <source>
        <dbReference type="ARBA" id="ARBA00009337"/>
    </source>
</evidence>
<evidence type="ECO:0000256" key="5">
    <source>
        <dbReference type="ARBA" id="ARBA00022475"/>
    </source>
</evidence>
<dbReference type="Pfam" id="PF13632">
    <property type="entry name" value="Glyco_trans_2_3"/>
    <property type="match status" value="1"/>
</dbReference>